<accession>A0A437MP80</accession>
<dbReference type="RefSeq" id="WP_127786338.1">
    <property type="nucleotide sequence ID" value="NZ_SACL01000001.1"/>
</dbReference>
<evidence type="ECO:0000256" key="1">
    <source>
        <dbReference type="SAM" id="MobiDB-lite"/>
    </source>
</evidence>
<evidence type="ECO:0000313" key="3">
    <source>
        <dbReference type="EMBL" id="RVT99443.1"/>
    </source>
</evidence>
<evidence type="ECO:0000313" key="4">
    <source>
        <dbReference type="Proteomes" id="UP000282957"/>
    </source>
</evidence>
<dbReference type="Gene3D" id="3.30.1370.110">
    <property type="match status" value="1"/>
</dbReference>
<dbReference type="PROSITE" id="PS50828">
    <property type="entry name" value="SMR"/>
    <property type="match status" value="1"/>
</dbReference>
<dbReference type="InterPro" id="IPR036063">
    <property type="entry name" value="Smr_dom_sf"/>
</dbReference>
<dbReference type="Pfam" id="PF01713">
    <property type="entry name" value="Smr"/>
    <property type="match status" value="1"/>
</dbReference>
<dbReference type="PANTHER" id="PTHR35562">
    <property type="entry name" value="DNA ENDONUCLEASE SMRA-RELATED"/>
    <property type="match status" value="1"/>
</dbReference>
<dbReference type="PANTHER" id="PTHR35562:SF2">
    <property type="entry name" value="DNA ENDONUCLEASE SMRA-RELATED"/>
    <property type="match status" value="1"/>
</dbReference>
<keyword evidence="4" id="KW-1185">Reference proteome</keyword>
<name>A0A437MP80_9PROT</name>
<dbReference type="SUPFAM" id="SSF160443">
    <property type="entry name" value="SMR domain-like"/>
    <property type="match status" value="1"/>
</dbReference>
<dbReference type="EMBL" id="SACL01000001">
    <property type="protein sequence ID" value="RVT99443.1"/>
    <property type="molecule type" value="Genomic_DNA"/>
</dbReference>
<feature type="domain" description="Smr" evidence="2">
    <location>
        <begin position="101"/>
        <end position="180"/>
    </location>
</feature>
<dbReference type="OrthoDB" id="7165597at2"/>
<proteinExistence type="predicted"/>
<feature type="region of interest" description="Disordered" evidence="1">
    <location>
        <begin position="38"/>
        <end position="77"/>
    </location>
</feature>
<comment type="caution">
    <text evidence="3">The sequence shown here is derived from an EMBL/GenBank/DDBJ whole genome shotgun (WGS) entry which is preliminary data.</text>
</comment>
<dbReference type="Proteomes" id="UP000282957">
    <property type="component" value="Unassembled WGS sequence"/>
</dbReference>
<organism evidence="3 4">
    <name type="scientific">Rhodovarius crocodyli</name>
    <dbReference type="NCBI Taxonomy" id="1979269"/>
    <lineage>
        <taxon>Bacteria</taxon>
        <taxon>Pseudomonadati</taxon>
        <taxon>Pseudomonadota</taxon>
        <taxon>Alphaproteobacteria</taxon>
        <taxon>Acetobacterales</taxon>
        <taxon>Roseomonadaceae</taxon>
        <taxon>Rhodovarius</taxon>
    </lineage>
</organism>
<dbReference type="InterPro" id="IPR002625">
    <property type="entry name" value="Smr_dom"/>
</dbReference>
<sequence length="184" mass="19950">MTRRPEPAPRRRASGPKPLSEDDRNLWAVFAQAITPLPGRRRPALPPAPPPAAPAPADPAPAPRPKPAAPAALSVGLPAPGIDRKRWRDLTRGRTRAERTLDLHGRFAQDAHALVHRFLLNALADGIRVVAIITGKGGPDGGILKRELPHWLNHPQLRHHILAAAHPSQTNTGSVTLLLRRMKA</sequence>
<feature type="region of interest" description="Disordered" evidence="1">
    <location>
        <begin position="1"/>
        <end position="25"/>
    </location>
</feature>
<dbReference type="AlphaFoldDB" id="A0A437MP80"/>
<reference evidence="3 4" key="1">
    <citation type="submission" date="2019-01" db="EMBL/GenBank/DDBJ databases">
        <authorList>
            <person name="Chen W.-M."/>
        </authorList>
    </citation>
    <scope>NUCLEOTIDE SEQUENCE [LARGE SCALE GENOMIC DNA]</scope>
    <source>
        <strain evidence="3 4">CCP-6</strain>
    </source>
</reference>
<gene>
    <name evidence="3" type="ORF">EOD42_04965</name>
</gene>
<protein>
    <recommendedName>
        <fullName evidence="2">Smr domain-containing protein</fullName>
    </recommendedName>
</protein>
<evidence type="ECO:0000259" key="2">
    <source>
        <dbReference type="PROSITE" id="PS50828"/>
    </source>
</evidence>
<feature type="compositionally biased region" description="Pro residues" evidence="1">
    <location>
        <begin position="44"/>
        <end position="68"/>
    </location>
</feature>